<keyword evidence="2" id="KW-1185">Reference proteome</keyword>
<feature type="non-terminal residue" evidence="1">
    <location>
        <position position="46"/>
    </location>
</feature>
<name>A0ABN7XJL0_GIGMA</name>
<gene>
    <name evidence="1" type="ORF">GMARGA_LOCUS43369</name>
</gene>
<evidence type="ECO:0000313" key="1">
    <source>
        <dbReference type="EMBL" id="CAG8854548.1"/>
    </source>
</evidence>
<organism evidence="1 2">
    <name type="scientific">Gigaspora margarita</name>
    <dbReference type="NCBI Taxonomy" id="4874"/>
    <lineage>
        <taxon>Eukaryota</taxon>
        <taxon>Fungi</taxon>
        <taxon>Fungi incertae sedis</taxon>
        <taxon>Mucoromycota</taxon>
        <taxon>Glomeromycotina</taxon>
        <taxon>Glomeromycetes</taxon>
        <taxon>Diversisporales</taxon>
        <taxon>Gigasporaceae</taxon>
        <taxon>Gigaspora</taxon>
    </lineage>
</organism>
<proteinExistence type="predicted"/>
<protein>
    <submittedName>
        <fullName evidence="1">32948_t:CDS:1</fullName>
    </submittedName>
</protein>
<reference evidence="1 2" key="1">
    <citation type="submission" date="2021-06" db="EMBL/GenBank/DDBJ databases">
        <authorList>
            <person name="Kallberg Y."/>
            <person name="Tangrot J."/>
            <person name="Rosling A."/>
        </authorList>
    </citation>
    <scope>NUCLEOTIDE SEQUENCE [LARGE SCALE GENOMIC DNA]</scope>
    <source>
        <strain evidence="1 2">120-4 pot B 10/14</strain>
    </source>
</reference>
<feature type="non-terminal residue" evidence="1">
    <location>
        <position position="1"/>
    </location>
</feature>
<dbReference type="Proteomes" id="UP000789901">
    <property type="component" value="Unassembled WGS sequence"/>
</dbReference>
<dbReference type="EMBL" id="CAJVQB010139599">
    <property type="protein sequence ID" value="CAG8854548.1"/>
    <property type="molecule type" value="Genomic_DNA"/>
</dbReference>
<evidence type="ECO:0000313" key="2">
    <source>
        <dbReference type="Proteomes" id="UP000789901"/>
    </source>
</evidence>
<sequence length="46" mass="5476">LFCLNQRSLVRYALNKLFENKPVLYVVSQNLLYNQLGNLQFFNIVQ</sequence>
<comment type="caution">
    <text evidence="1">The sequence shown here is derived from an EMBL/GenBank/DDBJ whole genome shotgun (WGS) entry which is preliminary data.</text>
</comment>
<accession>A0ABN7XJL0</accession>